<organism evidence="1 2">
    <name type="scientific">Acanthoscelides obtectus</name>
    <name type="common">Bean weevil</name>
    <name type="synonym">Bruchus obtectus</name>
    <dbReference type="NCBI Taxonomy" id="200917"/>
    <lineage>
        <taxon>Eukaryota</taxon>
        <taxon>Metazoa</taxon>
        <taxon>Ecdysozoa</taxon>
        <taxon>Arthropoda</taxon>
        <taxon>Hexapoda</taxon>
        <taxon>Insecta</taxon>
        <taxon>Pterygota</taxon>
        <taxon>Neoptera</taxon>
        <taxon>Endopterygota</taxon>
        <taxon>Coleoptera</taxon>
        <taxon>Polyphaga</taxon>
        <taxon>Cucujiformia</taxon>
        <taxon>Chrysomeloidea</taxon>
        <taxon>Chrysomelidae</taxon>
        <taxon>Bruchinae</taxon>
        <taxon>Bruchini</taxon>
        <taxon>Acanthoscelides</taxon>
    </lineage>
</organism>
<name>A0A9P0LXJ9_ACAOB</name>
<protein>
    <submittedName>
        <fullName evidence="1">Uncharacterized protein</fullName>
    </submittedName>
</protein>
<reference evidence="1" key="1">
    <citation type="submission" date="2022-03" db="EMBL/GenBank/DDBJ databases">
        <authorList>
            <person name="Sayadi A."/>
        </authorList>
    </citation>
    <scope>NUCLEOTIDE SEQUENCE</scope>
</reference>
<dbReference type="EMBL" id="CAKOFQ010007430">
    <property type="protein sequence ID" value="CAH2000930.1"/>
    <property type="molecule type" value="Genomic_DNA"/>
</dbReference>
<accession>A0A9P0LXJ9</accession>
<dbReference type="OrthoDB" id="6478865at2759"/>
<keyword evidence="2" id="KW-1185">Reference proteome</keyword>
<proteinExistence type="predicted"/>
<evidence type="ECO:0000313" key="2">
    <source>
        <dbReference type="Proteomes" id="UP001152888"/>
    </source>
</evidence>
<comment type="caution">
    <text evidence="1">The sequence shown here is derived from an EMBL/GenBank/DDBJ whole genome shotgun (WGS) entry which is preliminary data.</text>
</comment>
<dbReference type="AlphaFoldDB" id="A0A9P0LXJ9"/>
<sequence length="105" mass="12952">MEITQISYDHAVNFTCAVTEVYPTPKLFMYKDFRDDQHNSRKDSKSETRDFDWLRIEDSWYRVREDQESFVLPSRQKLQEIWDCFTPNFCQNLVFQIYIINFYRI</sequence>
<gene>
    <name evidence="1" type="ORF">ACAOBT_LOCUS25882</name>
</gene>
<dbReference type="Proteomes" id="UP001152888">
    <property type="component" value="Unassembled WGS sequence"/>
</dbReference>
<evidence type="ECO:0000313" key="1">
    <source>
        <dbReference type="EMBL" id="CAH2000930.1"/>
    </source>
</evidence>